<feature type="compositionally biased region" description="Low complexity" evidence="1">
    <location>
        <begin position="161"/>
        <end position="183"/>
    </location>
</feature>
<dbReference type="PANTHER" id="PTHR12505:SF21">
    <property type="entry name" value="TRINUCLEOTIDE REPEAT-CONTAINING GENE 18 PROTEIN"/>
    <property type="match status" value="1"/>
</dbReference>
<proteinExistence type="predicted"/>
<evidence type="ECO:0000256" key="1">
    <source>
        <dbReference type="SAM" id="MobiDB-lite"/>
    </source>
</evidence>
<name>A0A834F3R4_ORYME</name>
<protein>
    <submittedName>
        <fullName evidence="2">Trinucleotide repeat-containing gene 18 protein</fullName>
    </submittedName>
</protein>
<dbReference type="PANTHER" id="PTHR12505">
    <property type="entry name" value="PHD FINGER TRANSCRIPTION FACTOR"/>
    <property type="match status" value="1"/>
</dbReference>
<feature type="region of interest" description="Disordered" evidence="1">
    <location>
        <begin position="31"/>
        <end position="65"/>
    </location>
</feature>
<gene>
    <name evidence="2" type="ORF">FQA47_025430</name>
</gene>
<feature type="compositionally biased region" description="Basic and acidic residues" evidence="1">
    <location>
        <begin position="184"/>
        <end position="244"/>
    </location>
</feature>
<comment type="caution">
    <text evidence="2">The sequence shown here is derived from an EMBL/GenBank/DDBJ whole genome shotgun (WGS) entry which is preliminary data.</text>
</comment>
<dbReference type="AlphaFoldDB" id="A0A834F3R4"/>
<reference evidence="2" key="1">
    <citation type="journal article" name="BMC Genomics">
        <title>Long-read sequencing and de novo genome assembly of marine medaka (Oryzias melastigma).</title>
        <authorList>
            <person name="Liang P."/>
            <person name="Saqib H.S.A."/>
            <person name="Ni X."/>
            <person name="Shen Y."/>
        </authorList>
    </citation>
    <scope>NUCLEOTIDE SEQUENCE</scope>
    <source>
        <strain evidence="2">Bigg-433</strain>
    </source>
</reference>
<dbReference type="InterPro" id="IPR052429">
    <property type="entry name" value="BAH_domain_protein"/>
</dbReference>
<dbReference type="Proteomes" id="UP000646548">
    <property type="component" value="Unassembled WGS sequence"/>
</dbReference>
<evidence type="ECO:0000313" key="3">
    <source>
        <dbReference type="Proteomes" id="UP000646548"/>
    </source>
</evidence>
<evidence type="ECO:0000313" key="2">
    <source>
        <dbReference type="EMBL" id="KAF6720104.1"/>
    </source>
</evidence>
<organism evidence="2 3">
    <name type="scientific">Oryzias melastigma</name>
    <name type="common">Marine medaka</name>
    <dbReference type="NCBI Taxonomy" id="30732"/>
    <lineage>
        <taxon>Eukaryota</taxon>
        <taxon>Metazoa</taxon>
        <taxon>Chordata</taxon>
        <taxon>Craniata</taxon>
        <taxon>Vertebrata</taxon>
        <taxon>Euteleostomi</taxon>
        <taxon>Actinopterygii</taxon>
        <taxon>Neopterygii</taxon>
        <taxon>Teleostei</taxon>
        <taxon>Neoteleostei</taxon>
        <taxon>Acanthomorphata</taxon>
        <taxon>Ovalentaria</taxon>
        <taxon>Atherinomorphae</taxon>
        <taxon>Beloniformes</taxon>
        <taxon>Adrianichthyidae</taxon>
        <taxon>Oryziinae</taxon>
        <taxon>Oryzias</taxon>
    </lineage>
</organism>
<feature type="compositionally biased region" description="Basic residues" evidence="1">
    <location>
        <begin position="275"/>
        <end position="293"/>
    </location>
</feature>
<feature type="region of interest" description="Disordered" evidence="1">
    <location>
        <begin position="153"/>
        <end position="306"/>
    </location>
</feature>
<accession>A0A834F3R4</accession>
<sequence length="306" mass="33813">MDGRDFGPPRSVHVPPPLLAGLAMEPHRLGAAAAAGRVPPSPGHLGANHPPSLHSGKFLPPAINLHPHHSDAFPAGSSPFLSGYPGPSSLTPDPAYRSTNPSSLQMAQLWASHAHEGYPPLPSSLYSSPYLSLGHLEPPSLSQHPLYDSHKDAYFLPPHLSQSPFHTPSTSSTTTSSSAPSQRTSRDGGRDRSYRAERERERSREEPRPHSVVDLTQDGRGEEDRKASRDQERDKDRDSEREGWSFHPHQHKSHSQPSTVESRYRPSPPQPSFPRRWRRGQVARTRNGQRRSGRGPASTPPQRQLK</sequence>
<dbReference type="EMBL" id="WKFB01000531">
    <property type="protein sequence ID" value="KAF6720104.1"/>
    <property type="molecule type" value="Genomic_DNA"/>
</dbReference>